<dbReference type="EMBL" id="DUZY01000002">
    <property type="protein sequence ID" value="DAD25807.1"/>
    <property type="molecule type" value="Genomic_DNA"/>
</dbReference>
<dbReference type="Proteomes" id="UP000607653">
    <property type="component" value="Unassembled WGS sequence"/>
</dbReference>
<keyword evidence="2" id="KW-1185">Reference proteome</keyword>
<reference evidence="1 2" key="1">
    <citation type="journal article" date="2020" name="Mol. Biol. Evol.">
        <title>Distinct Expression and Methylation Patterns for Genes with Different Fates following a Single Whole-Genome Duplication in Flowering Plants.</title>
        <authorList>
            <person name="Shi T."/>
            <person name="Rahmani R.S."/>
            <person name="Gugger P.F."/>
            <person name="Wang M."/>
            <person name="Li H."/>
            <person name="Zhang Y."/>
            <person name="Li Z."/>
            <person name="Wang Q."/>
            <person name="Van de Peer Y."/>
            <person name="Marchal K."/>
            <person name="Chen J."/>
        </authorList>
    </citation>
    <scope>NUCLEOTIDE SEQUENCE [LARGE SCALE GENOMIC DNA]</scope>
    <source>
        <tissue evidence="1">Leaf</tissue>
    </source>
</reference>
<accession>A0A822Y014</accession>
<evidence type="ECO:0000313" key="1">
    <source>
        <dbReference type="EMBL" id="DAD25807.1"/>
    </source>
</evidence>
<comment type="caution">
    <text evidence="1">The sequence shown here is derived from an EMBL/GenBank/DDBJ whole genome shotgun (WGS) entry which is preliminary data.</text>
</comment>
<protein>
    <submittedName>
        <fullName evidence="1">Uncharacterized protein</fullName>
    </submittedName>
</protein>
<evidence type="ECO:0000313" key="2">
    <source>
        <dbReference type="Proteomes" id="UP000607653"/>
    </source>
</evidence>
<dbReference type="AlphaFoldDB" id="A0A822Y014"/>
<organism evidence="1 2">
    <name type="scientific">Nelumbo nucifera</name>
    <name type="common">Sacred lotus</name>
    <dbReference type="NCBI Taxonomy" id="4432"/>
    <lineage>
        <taxon>Eukaryota</taxon>
        <taxon>Viridiplantae</taxon>
        <taxon>Streptophyta</taxon>
        <taxon>Embryophyta</taxon>
        <taxon>Tracheophyta</taxon>
        <taxon>Spermatophyta</taxon>
        <taxon>Magnoliopsida</taxon>
        <taxon>Proteales</taxon>
        <taxon>Nelumbonaceae</taxon>
        <taxon>Nelumbo</taxon>
    </lineage>
</organism>
<sequence>MCLVKIFLYSPSSTFSESSSSPTNTKAPSPAYGVNSLFTTNWKRVDRSSLTASLFKQVCLSAFSSSTLS</sequence>
<proteinExistence type="predicted"/>
<gene>
    <name evidence="1" type="ORF">HUJ06_027275</name>
</gene>
<name>A0A822Y014_NELNU</name>